<keyword evidence="3" id="KW-1185">Reference proteome</keyword>
<feature type="transmembrane region" description="Helical" evidence="1">
    <location>
        <begin position="20"/>
        <end position="42"/>
    </location>
</feature>
<dbReference type="AlphaFoldDB" id="A0A3N4J5Y5"/>
<accession>A0A3N4J5Y5</accession>
<dbReference type="Proteomes" id="UP000276215">
    <property type="component" value="Unassembled WGS sequence"/>
</dbReference>
<evidence type="ECO:0000313" key="2">
    <source>
        <dbReference type="EMBL" id="RPA93719.1"/>
    </source>
</evidence>
<organism evidence="2 3">
    <name type="scientific">Choiromyces venosus 120613-1</name>
    <dbReference type="NCBI Taxonomy" id="1336337"/>
    <lineage>
        <taxon>Eukaryota</taxon>
        <taxon>Fungi</taxon>
        <taxon>Dikarya</taxon>
        <taxon>Ascomycota</taxon>
        <taxon>Pezizomycotina</taxon>
        <taxon>Pezizomycetes</taxon>
        <taxon>Pezizales</taxon>
        <taxon>Tuberaceae</taxon>
        <taxon>Choiromyces</taxon>
    </lineage>
</organism>
<name>A0A3N4J5Y5_9PEZI</name>
<proteinExistence type="predicted"/>
<evidence type="ECO:0000313" key="3">
    <source>
        <dbReference type="Proteomes" id="UP000276215"/>
    </source>
</evidence>
<gene>
    <name evidence="2" type="ORF">L873DRAFT_1506858</name>
</gene>
<protein>
    <submittedName>
        <fullName evidence="2">Uncharacterized protein</fullName>
    </submittedName>
</protein>
<sequence>MRKLAGVFFIFNFFLPKFPLNHFLSCFGIWLFLVNFIAFKFVTFTRWQFERTNERAGQSVDRRSGRTKAKTIATIYRSILTSTLNCTFPYVFTIHHPIQLYVYRYRVQ</sequence>
<keyword evidence="1" id="KW-0812">Transmembrane</keyword>
<dbReference type="OrthoDB" id="5294439at2759"/>
<dbReference type="EMBL" id="ML120447">
    <property type="protein sequence ID" value="RPA93719.1"/>
    <property type="molecule type" value="Genomic_DNA"/>
</dbReference>
<evidence type="ECO:0000256" key="1">
    <source>
        <dbReference type="SAM" id="Phobius"/>
    </source>
</evidence>
<reference evidence="2 3" key="1">
    <citation type="journal article" date="2018" name="Nat. Ecol. Evol.">
        <title>Pezizomycetes genomes reveal the molecular basis of ectomycorrhizal truffle lifestyle.</title>
        <authorList>
            <person name="Murat C."/>
            <person name="Payen T."/>
            <person name="Noel B."/>
            <person name="Kuo A."/>
            <person name="Morin E."/>
            <person name="Chen J."/>
            <person name="Kohler A."/>
            <person name="Krizsan K."/>
            <person name="Balestrini R."/>
            <person name="Da Silva C."/>
            <person name="Montanini B."/>
            <person name="Hainaut M."/>
            <person name="Levati E."/>
            <person name="Barry K.W."/>
            <person name="Belfiori B."/>
            <person name="Cichocki N."/>
            <person name="Clum A."/>
            <person name="Dockter R.B."/>
            <person name="Fauchery L."/>
            <person name="Guy J."/>
            <person name="Iotti M."/>
            <person name="Le Tacon F."/>
            <person name="Lindquist E.A."/>
            <person name="Lipzen A."/>
            <person name="Malagnac F."/>
            <person name="Mello A."/>
            <person name="Molinier V."/>
            <person name="Miyauchi S."/>
            <person name="Poulain J."/>
            <person name="Riccioni C."/>
            <person name="Rubini A."/>
            <person name="Sitrit Y."/>
            <person name="Splivallo R."/>
            <person name="Traeger S."/>
            <person name="Wang M."/>
            <person name="Zifcakova L."/>
            <person name="Wipf D."/>
            <person name="Zambonelli A."/>
            <person name="Paolocci F."/>
            <person name="Nowrousian M."/>
            <person name="Ottonello S."/>
            <person name="Baldrian P."/>
            <person name="Spatafora J.W."/>
            <person name="Henrissat B."/>
            <person name="Nagy L.G."/>
            <person name="Aury J.M."/>
            <person name="Wincker P."/>
            <person name="Grigoriev I.V."/>
            <person name="Bonfante P."/>
            <person name="Martin F.M."/>
        </authorList>
    </citation>
    <scope>NUCLEOTIDE SEQUENCE [LARGE SCALE GENOMIC DNA]</scope>
    <source>
        <strain evidence="2 3">120613-1</strain>
    </source>
</reference>
<keyword evidence="1" id="KW-1133">Transmembrane helix</keyword>
<keyword evidence="1" id="KW-0472">Membrane</keyword>